<comment type="caution">
    <text evidence="5">The sequence shown here is derived from an EMBL/GenBank/DDBJ whole genome shotgun (WGS) entry which is preliminary data.</text>
</comment>
<dbReference type="GO" id="GO:0005634">
    <property type="term" value="C:nucleus"/>
    <property type="evidence" value="ECO:0007669"/>
    <property type="project" value="TreeGrafter"/>
</dbReference>
<dbReference type="PROSITE" id="PS50011">
    <property type="entry name" value="PROTEIN_KINASE_DOM"/>
    <property type="match status" value="1"/>
</dbReference>
<keyword evidence="2" id="KW-0547">Nucleotide-binding</keyword>
<dbReference type="AlphaFoldDB" id="A0A2V1AWS4"/>
<dbReference type="EMBL" id="PKFO01000006">
    <property type="protein sequence ID" value="PVH22244.1"/>
    <property type="molecule type" value="Genomic_DNA"/>
</dbReference>
<evidence type="ECO:0000259" key="4">
    <source>
        <dbReference type="PROSITE" id="PS50011"/>
    </source>
</evidence>
<evidence type="ECO:0000256" key="2">
    <source>
        <dbReference type="ARBA" id="ARBA00022741"/>
    </source>
</evidence>
<keyword evidence="3" id="KW-0067">ATP-binding</keyword>
<dbReference type="STRING" id="45357.A0A2V1AWS4"/>
<dbReference type="OrthoDB" id="413582at2759"/>
<dbReference type="Pfam" id="PF00069">
    <property type="entry name" value="Pkinase"/>
    <property type="match status" value="1"/>
</dbReference>
<gene>
    <name evidence="5" type="ORF">CXQ85_004916</name>
</gene>
<dbReference type="GO" id="GO:0007346">
    <property type="term" value="P:regulation of mitotic cell cycle"/>
    <property type="evidence" value="ECO:0007669"/>
    <property type="project" value="TreeGrafter"/>
</dbReference>
<dbReference type="RefSeq" id="XP_025343184.1">
    <property type="nucleotide sequence ID" value="XM_025488522.1"/>
</dbReference>
<dbReference type="InterPro" id="IPR008271">
    <property type="entry name" value="Ser/Thr_kinase_AS"/>
</dbReference>
<dbReference type="GeneID" id="37010246"/>
<dbReference type="PANTHER" id="PTHR24056">
    <property type="entry name" value="CELL DIVISION PROTEIN KINASE"/>
    <property type="match status" value="1"/>
</dbReference>
<evidence type="ECO:0000256" key="3">
    <source>
        <dbReference type="ARBA" id="ARBA00022840"/>
    </source>
</evidence>
<evidence type="ECO:0000313" key="6">
    <source>
        <dbReference type="Proteomes" id="UP000244309"/>
    </source>
</evidence>
<comment type="similarity">
    <text evidence="1">Belongs to the protein kinase superfamily. CMGC Ser/Thr protein kinase family. CDC2/CDKX subfamily.</text>
</comment>
<keyword evidence="6" id="KW-1185">Reference proteome</keyword>
<dbReference type="Proteomes" id="UP000244309">
    <property type="component" value="Unassembled WGS sequence"/>
</dbReference>
<dbReference type="Gene3D" id="3.30.200.20">
    <property type="entry name" value="Phosphorylase Kinase, domain 1"/>
    <property type="match status" value="1"/>
</dbReference>
<dbReference type="PANTHER" id="PTHR24056:SF508">
    <property type="entry name" value="CYCLIN-DEPENDENT KINASE 10"/>
    <property type="match status" value="1"/>
</dbReference>
<dbReference type="PROSITE" id="PS00108">
    <property type="entry name" value="PROTEIN_KINASE_ST"/>
    <property type="match status" value="1"/>
</dbReference>
<dbReference type="VEuPathDB" id="FungiDB:CXQ85_004916"/>
<proteinExistence type="inferred from homology"/>
<dbReference type="InterPro" id="IPR000719">
    <property type="entry name" value="Prot_kinase_dom"/>
</dbReference>
<name>A0A2V1AWS4_9ASCO</name>
<sequence>MSYKRVKQVYSGPSCDVYQGESAQGTTVALKVVDLDFVRKPHDFRREVAILRKLHNEGHKNIVPFLDSYRVPGSDDDVLVMPFYEHDLCSLMKQNVKKKVRFNFEDPSRNTTEERNMLPLDVARGVTFGLAEALKFLHEKHIIHRDIKPANVFLSAAEPTVPVLGDFGISYPVDEPPASEPLDTKFGDIATGYYKAPELCFGVTDYSYEVDLWSLGILVSYLYSKDGHPVNREVEEDEREEMPELNDFVLLRGLFRNFGTPTVEDSSSELYWPKLASEEYHFVKFRYEGHPRKSVDQLLPRCDDQDVKVLFNGLTRYDKRVLVIEK</sequence>
<organism evidence="5 6">
    <name type="scientific">Candidozyma haemuli</name>
    <dbReference type="NCBI Taxonomy" id="45357"/>
    <lineage>
        <taxon>Eukaryota</taxon>
        <taxon>Fungi</taxon>
        <taxon>Dikarya</taxon>
        <taxon>Ascomycota</taxon>
        <taxon>Saccharomycotina</taxon>
        <taxon>Pichiomycetes</taxon>
        <taxon>Metschnikowiaceae</taxon>
        <taxon>Candidozyma</taxon>
    </lineage>
</organism>
<dbReference type="SMART" id="SM00220">
    <property type="entry name" value="S_TKc"/>
    <property type="match status" value="1"/>
</dbReference>
<evidence type="ECO:0000313" key="5">
    <source>
        <dbReference type="EMBL" id="PVH22244.1"/>
    </source>
</evidence>
<dbReference type="InterPro" id="IPR011009">
    <property type="entry name" value="Kinase-like_dom_sf"/>
</dbReference>
<reference evidence="5 6" key="1">
    <citation type="submission" date="2017-12" db="EMBL/GenBank/DDBJ databases">
        <title>Genome Sequence of a Multidrug-Resistant Candida haemulonii Isolate from a Patient with Chronic Leg Ulcers in Israel.</title>
        <authorList>
            <person name="Chow N.A."/>
            <person name="Gade L."/>
            <person name="Batra D."/>
            <person name="Rowe L.A."/>
            <person name="Ben-Ami R."/>
            <person name="Loparev V.N."/>
            <person name="Litvintseva A.P."/>
        </authorList>
    </citation>
    <scope>NUCLEOTIDE SEQUENCE [LARGE SCALE GENOMIC DNA]</scope>
    <source>
        <strain evidence="5 6">B11899</strain>
    </source>
</reference>
<accession>A0A2V1AWS4</accession>
<evidence type="ECO:0000256" key="1">
    <source>
        <dbReference type="ARBA" id="ARBA00006485"/>
    </source>
</evidence>
<dbReference type="SUPFAM" id="SSF56112">
    <property type="entry name" value="Protein kinase-like (PK-like)"/>
    <property type="match status" value="1"/>
</dbReference>
<dbReference type="CDD" id="cd00180">
    <property type="entry name" value="PKc"/>
    <property type="match status" value="1"/>
</dbReference>
<dbReference type="InterPro" id="IPR050108">
    <property type="entry name" value="CDK"/>
</dbReference>
<dbReference type="GO" id="GO:0004674">
    <property type="term" value="F:protein serine/threonine kinase activity"/>
    <property type="evidence" value="ECO:0007669"/>
    <property type="project" value="TreeGrafter"/>
</dbReference>
<dbReference type="GO" id="GO:0005524">
    <property type="term" value="F:ATP binding"/>
    <property type="evidence" value="ECO:0007669"/>
    <property type="project" value="UniProtKB-KW"/>
</dbReference>
<dbReference type="Gene3D" id="1.10.510.10">
    <property type="entry name" value="Transferase(Phosphotransferase) domain 1"/>
    <property type="match status" value="1"/>
</dbReference>
<feature type="domain" description="Protein kinase" evidence="4">
    <location>
        <begin position="3"/>
        <end position="326"/>
    </location>
</feature>
<protein>
    <recommendedName>
        <fullName evidence="4">Protein kinase domain-containing protein</fullName>
    </recommendedName>
</protein>